<name>A0A4R5K854_9MICC</name>
<proteinExistence type="predicted"/>
<protein>
    <recommendedName>
        <fullName evidence="3">Polyketide cyclase / dehydrase and lipid transport</fullName>
    </recommendedName>
</protein>
<dbReference type="EMBL" id="SMRU01000033">
    <property type="protein sequence ID" value="TDF91079.1"/>
    <property type="molecule type" value="Genomic_DNA"/>
</dbReference>
<dbReference type="InterPro" id="IPR023393">
    <property type="entry name" value="START-like_dom_sf"/>
</dbReference>
<sequence>MAHAENEVTINRPARDVYAFLADGLNNKLWRPGVQEVALASGEAGTKGAVYSQTMSGPGGRSIAGDYEITVAEPEKLIEFHVIAGPARPTGTFTLRENDGATTLRFALDLQPKGLMKLMGSMIAKTMESEVGQLGTLKSVLEESRA</sequence>
<accession>A0A4R5K854</accession>
<organism evidence="1 2">
    <name type="scientific">Arthrobacter terricola</name>
    <dbReference type="NCBI Taxonomy" id="2547396"/>
    <lineage>
        <taxon>Bacteria</taxon>
        <taxon>Bacillati</taxon>
        <taxon>Actinomycetota</taxon>
        <taxon>Actinomycetes</taxon>
        <taxon>Micrococcales</taxon>
        <taxon>Micrococcaceae</taxon>
        <taxon>Arthrobacter</taxon>
    </lineage>
</organism>
<dbReference type="SUPFAM" id="SSF55961">
    <property type="entry name" value="Bet v1-like"/>
    <property type="match status" value="1"/>
</dbReference>
<gene>
    <name evidence="1" type="ORF">E1809_21710</name>
</gene>
<comment type="caution">
    <text evidence="1">The sequence shown here is derived from an EMBL/GenBank/DDBJ whole genome shotgun (WGS) entry which is preliminary data.</text>
</comment>
<dbReference type="OrthoDB" id="3786259at2"/>
<evidence type="ECO:0000313" key="1">
    <source>
        <dbReference type="EMBL" id="TDF91079.1"/>
    </source>
</evidence>
<dbReference type="InterPro" id="IPR019587">
    <property type="entry name" value="Polyketide_cyclase/dehydratase"/>
</dbReference>
<evidence type="ECO:0000313" key="2">
    <source>
        <dbReference type="Proteomes" id="UP000295511"/>
    </source>
</evidence>
<dbReference type="AlphaFoldDB" id="A0A4R5K854"/>
<evidence type="ECO:0008006" key="3">
    <source>
        <dbReference type="Google" id="ProtNLM"/>
    </source>
</evidence>
<reference evidence="1 2" key="1">
    <citation type="submission" date="2019-03" db="EMBL/GenBank/DDBJ databases">
        <title>Whole genome sequence of Arthrobacter sp JH1-1.</title>
        <authorList>
            <person name="Trinh H.N."/>
        </authorList>
    </citation>
    <scope>NUCLEOTIDE SEQUENCE [LARGE SCALE GENOMIC DNA]</scope>
    <source>
        <strain evidence="1 2">JH1-1</strain>
    </source>
</reference>
<dbReference type="RefSeq" id="WP_133206332.1">
    <property type="nucleotide sequence ID" value="NZ_SMRU01000033.1"/>
</dbReference>
<dbReference type="Gene3D" id="3.30.530.20">
    <property type="match status" value="1"/>
</dbReference>
<dbReference type="Pfam" id="PF10604">
    <property type="entry name" value="Polyketide_cyc2"/>
    <property type="match status" value="1"/>
</dbReference>
<keyword evidence="2" id="KW-1185">Reference proteome</keyword>
<dbReference type="Proteomes" id="UP000295511">
    <property type="component" value="Unassembled WGS sequence"/>
</dbReference>